<dbReference type="GO" id="GO:0008893">
    <property type="term" value="F:guanosine-3',5'-bis(diphosphate) 3'-diphosphatase activity"/>
    <property type="evidence" value="ECO:0007669"/>
    <property type="project" value="TreeGrafter"/>
</dbReference>
<dbReference type="Pfam" id="PF00293">
    <property type="entry name" value="NUDIX"/>
    <property type="match status" value="1"/>
</dbReference>
<keyword evidence="5" id="KW-1185">Reference proteome</keyword>
<sequence length="168" mass="19340">MVAKDDLPYRPCVGVVLFNGEGLVWAGERRFEPDDAEGAGYWWQFPQGGIDKNEDPAEAAKRELFEETSIRSAEIIGETEGWLTYDLPDEMIGVAWKGRYRGQKQKWFAMRFTGPDSEIDVDNPGDDHKPEFSTWRWERLERLPDLIVPFKRDVYVEVVAAFKHLAAT</sequence>
<organism evidence="4 5">
    <name type="scientific">Rhodobium orientis</name>
    <dbReference type="NCBI Taxonomy" id="34017"/>
    <lineage>
        <taxon>Bacteria</taxon>
        <taxon>Pseudomonadati</taxon>
        <taxon>Pseudomonadota</taxon>
        <taxon>Alphaproteobacteria</taxon>
        <taxon>Hyphomicrobiales</taxon>
        <taxon>Rhodobiaceae</taxon>
        <taxon>Rhodobium</taxon>
    </lineage>
</organism>
<reference evidence="4 5" key="1">
    <citation type="submission" date="2017-07" db="EMBL/GenBank/DDBJ databases">
        <title>Draft Genome Sequences of Select Purple Nonsulfur Bacteria.</title>
        <authorList>
            <person name="Lasarre B."/>
            <person name="Mckinlay J.B."/>
        </authorList>
    </citation>
    <scope>NUCLEOTIDE SEQUENCE [LARGE SCALE GENOMIC DNA]</scope>
    <source>
        <strain evidence="4 5">DSM 11290</strain>
    </source>
</reference>
<dbReference type="PANTHER" id="PTHR11839">
    <property type="entry name" value="UDP/ADP-SUGAR PYROPHOSPHATASE"/>
    <property type="match status" value="1"/>
</dbReference>
<dbReference type="NCBIfam" id="NF001938">
    <property type="entry name" value="PRK00714.1-5"/>
    <property type="match status" value="1"/>
</dbReference>
<dbReference type="Gene3D" id="3.90.79.10">
    <property type="entry name" value="Nucleoside Triphosphate Pyrophosphohydrolase"/>
    <property type="match status" value="1"/>
</dbReference>
<dbReference type="EMBL" id="NPEV01000010">
    <property type="protein sequence ID" value="RAI28299.1"/>
    <property type="molecule type" value="Genomic_DNA"/>
</dbReference>
<dbReference type="SUPFAM" id="SSF55811">
    <property type="entry name" value="Nudix"/>
    <property type="match status" value="1"/>
</dbReference>
<dbReference type="EC" id="3.6.1.-" evidence="2"/>
<dbReference type="InterPro" id="IPR015797">
    <property type="entry name" value="NUDIX_hydrolase-like_dom_sf"/>
</dbReference>
<dbReference type="GO" id="GO:0019693">
    <property type="term" value="P:ribose phosphate metabolic process"/>
    <property type="evidence" value="ECO:0007669"/>
    <property type="project" value="TreeGrafter"/>
</dbReference>
<evidence type="ECO:0000259" key="3">
    <source>
        <dbReference type="PROSITE" id="PS51462"/>
    </source>
</evidence>
<evidence type="ECO:0000256" key="2">
    <source>
        <dbReference type="HAMAP-Rule" id="MF_00298"/>
    </source>
</evidence>
<gene>
    <name evidence="2" type="primary">rppH</name>
    <name evidence="2" type="synonym">nudH</name>
    <name evidence="4" type="ORF">CH339_06615</name>
</gene>
<dbReference type="Proteomes" id="UP000249299">
    <property type="component" value="Unassembled WGS sequence"/>
</dbReference>
<evidence type="ECO:0000313" key="5">
    <source>
        <dbReference type="Proteomes" id="UP000249299"/>
    </source>
</evidence>
<evidence type="ECO:0000256" key="1">
    <source>
        <dbReference type="ARBA" id="ARBA00022801"/>
    </source>
</evidence>
<dbReference type="PROSITE" id="PS51462">
    <property type="entry name" value="NUDIX"/>
    <property type="match status" value="1"/>
</dbReference>
<dbReference type="GO" id="GO:0034432">
    <property type="term" value="F:bis(5'-adenosyl)-pentaphosphatase activity"/>
    <property type="evidence" value="ECO:0007669"/>
    <property type="project" value="TreeGrafter"/>
</dbReference>
<dbReference type="GO" id="GO:0006753">
    <property type="term" value="P:nucleoside phosphate metabolic process"/>
    <property type="evidence" value="ECO:0007669"/>
    <property type="project" value="TreeGrafter"/>
</dbReference>
<keyword evidence="1 2" id="KW-0378">Hydrolase</keyword>
<dbReference type="InterPro" id="IPR000086">
    <property type="entry name" value="NUDIX_hydrolase_dom"/>
</dbReference>
<dbReference type="PANTHER" id="PTHR11839:SF22">
    <property type="entry name" value="NUDIX HYDROLASE 26, CHLOROPLASTIC"/>
    <property type="match status" value="1"/>
</dbReference>
<dbReference type="InterPro" id="IPR022927">
    <property type="entry name" value="RppH"/>
</dbReference>
<protein>
    <recommendedName>
        <fullName evidence="2">RNA pyrophosphohydrolase</fullName>
        <ecNumber evidence="2">3.6.1.-</ecNumber>
    </recommendedName>
    <alternativeName>
        <fullName evidence="2">(Di)nucleoside polyphosphate hydrolase</fullName>
    </alternativeName>
</protein>
<proteinExistence type="inferred from homology"/>
<dbReference type="CDD" id="cd03671">
    <property type="entry name" value="NUDIX_Ap4A_hydrolase_plant_like"/>
    <property type="match status" value="1"/>
</dbReference>
<dbReference type="RefSeq" id="WP_111433553.1">
    <property type="nucleotide sequence ID" value="NZ_JACIGG010000009.1"/>
</dbReference>
<feature type="short sequence motif" description="Nudix box" evidence="2">
    <location>
        <begin position="48"/>
        <end position="69"/>
    </location>
</feature>
<dbReference type="OrthoDB" id="9816040at2"/>
<evidence type="ECO:0000313" key="4">
    <source>
        <dbReference type="EMBL" id="RAI28299.1"/>
    </source>
</evidence>
<comment type="similarity">
    <text evidence="2">Belongs to the Nudix hydrolase family. RppH subfamily.</text>
</comment>
<name>A0A327JPB6_9HYPH</name>
<comment type="function">
    <text evidence="2">Accelerates the degradation of transcripts by removing pyrophosphate from the 5'-end of triphosphorylated RNA, leading to a more labile monophosphorylated state that can stimulate subsequent ribonuclease cleavage.</text>
</comment>
<comment type="cofactor">
    <cofactor evidence="2">
        <name>a divalent metal cation</name>
        <dbReference type="ChEBI" id="CHEBI:60240"/>
    </cofactor>
</comment>
<accession>A0A327JPB6</accession>
<feature type="domain" description="Nudix hydrolase" evidence="3">
    <location>
        <begin position="8"/>
        <end position="160"/>
    </location>
</feature>
<dbReference type="AlphaFoldDB" id="A0A327JPB6"/>
<dbReference type="HAMAP" id="MF_00298">
    <property type="entry name" value="Nudix_RppH"/>
    <property type="match status" value="1"/>
</dbReference>
<comment type="caution">
    <text evidence="4">The sequence shown here is derived from an EMBL/GenBank/DDBJ whole genome shotgun (WGS) entry which is preliminary data.</text>
</comment>